<proteinExistence type="predicted"/>
<dbReference type="Proteomes" id="UP000735302">
    <property type="component" value="Unassembled WGS sequence"/>
</dbReference>
<comment type="caution">
    <text evidence="1">The sequence shown here is derived from an EMBL/GenBank/DDBJ whole genome shotgun (WGS) entry which is preliminary data.</text>
</comment>
<dbReference type="EMBL" id="BLXT01007051">
    <property type="protein sequence ID" value="GFO36340.1"/>
    <property type="molecule type" value="Genomic_DNA"/>
</dbReference>
<name>A0AAV4CWT0_9GAST</name>
<protein>
    <submittedName>
        <fullName evidence="1">Uncharacterized protein</fullName>
    </submittedName>
</protein>
<evidence type="ECO:0000313" key="2">
    <source>
        <dbReference type="Proteomes" id="UP000735302"/>
    </source>
</evidence>
<organism evidence="1 2">
    <name type="scientific">Plakobranchus ocellatus</name>
    <dbReference type="NCBI Taxonomy" id="259542"/>
    <lineage>
        <taxon>Eukaryota</taxon>
        <taxon>Metazoa</taxon>
        <taxon>Spiralia</taxon>
        <taxon>Lophotrochozoa</taxon>
        <taxon>Mollusca</taxon>
        <taxon>Gastropoda</taxon>
        <taxon>Heterobranchia</taxon>
        <taxon>Euthyneura</taxon>
        <taxon>Panpulmonata</taxon>
        <taxon>Sacoglossa</taxon>
        <taxon>Placobranchoidea</taxon>
        <taxon>Plakobranchidae</taxon>
        <taxon>Plakobranchus</taxon>
    </lineage>
</organism>
<gene>
    <name evidence="1" type="ORF">PoB_006284500</name>
</gene>
<evidence type="ECO:0000313" key="1">
    <source>
        <dbReference type="EMBL" id="GFO36340.1"/>
    </source>
</evidence>
<dbReference type="AlphaFoldDB" id="A0AAV4CWT0"/>
<accession>A0AAV4CWT0</accession>
<reference evidence="1 2" key="1">
    <citation type="journal article" date="2021" name="Elife">
        <title>Chloroplast acquisition without the gene transfer in kleptoplastic sea slugs, Plakobranchus ocellatus.</title>
        <authorList>
            <person name="Maeda T."/>
            <person name="Takahashi S."/>
            <person name="Yoshida T."/>
            <person name="Shimamura S."/>
            <person name="Takaki Y."/>
            <person name="Nagai Y."/>
            <person name="Toyoda A."/>
            <person name="Suzuki Y."/>
            <person name="Arimoto A."/>
            <person name="Ishii H."/>
            <person name="Satoh N."/>
            <person name="Nishiyama T."/>
            <person name="Hasebe M."/>
            <person name="Maruyama T."/>
            <person name="Minagawa J."/>
            <person name="Obokata J."/>
            <person name="Shigenobu S."/>
        </authorList>
    </citation>
    <scope>NUCLEOTIDE SEQUENCE [LARGE SCALE GENOMIC DNA]</scope>
</reference>
<sequence length="110" mass="12193">MVELEPETEGSMQISGRARFLLWHQRPLAAQPYRPFTKLIGSVLTVRLPVSKVRSRLSCPQSQWASEPGLCLSVTLENMGLLVVTNAVALSRTLLATFQDKINTGLNRNS</sequence>
<keyword evidence="2" id="KW-1185">Reference proteome</keyword>